<evidence type="ECO:0000256" key="3">
    <source>
        <dbReference type="SAM" id="MobiDB-lite"/>
    </source>
</evidence>
<feature type="compositionally biased region" description="Low complexity" evidence="3">
    <location>
        <begin position="272"/>
        <end position="286"/>
    </location>
</feature>
<evidence type="ECO:0000313" key="5">
    <source>
        <dbReference type="EMBL" id="ABO51199.1"/>
    </source>
</evidence>
<keyword evidence="6" id="KW-1185">Reference proteome</keyword>
<dbReference type="InterPro" id="IPR002508">
    <property type="entry name" value="MurNAc-LAA_cat"/>
</dbReference>
<dbReference type="eggNOG" id="COG3807">
    <property type="taxonomic scope" value="Bacteria"/>
</dbReference>
<gene>
    <name evidence="5" type="ordered locus">Dred_2693</name>
</gene>
<accession>A4J7Z6</accession>
<feature type="domain" description="SH3b" evidence="4">
    <location>
        <begin position="35"/>
        <end position="98"/>
    </location>
</feature>
<evidence type="ECO:0000313" key="6">
    <source>
        <dbReference type="Proteomes" id="UP000001556"/>
    </source>
</evidence>
<dbReference type="InterPro" id="IPR021731">
    <property type="entry name" value="AMIN_dom"/>
</dbReference>
<dbReference type="STRING" id="349161.Dred_2693"/>
<dbReference type="Pfam" id="PF11741">
    <property type="entry name" value="AMIN"/>
    <property type="match status" value="1"/>
</dbReference>
<feature type="domain" description="SH3b" evidence="4">
    <location>
        <begin position="199"/>
        <end position="263"/>
    </location>
</feature>
<organism evidence="5 6">
    <name type="scientific">Desulforamulus reducens (strain ATCC BAA-1160 / DSM 100696 / MI-1)</name>
    <name type="common">Desulfotomaculum reducens</name>
    <dbReference type="NCBI Taxonomy" id="349161"/>
    <lineage>
        <taxon>Bacteria</taxon>
        <taxon>Bacillati</taxon>
        <taxon>Bacillota</taxon>
        <taxon>Clostridia</taxon>
        <taxon>Eubacteriales</taxon>
        <taxon>Peptococcaceae</taxon>
        <taxon>Desulforamulus</taxon>
    </lineage>
</organism>
<evidence type="ECO:0000256" key="1">
    <source>
        <dbReference type="ARBA" id="ARBA00022801"/>
    </source>
</evidence>
<dbReference type="eggNOG" id="COG0860">
    <property type="taxonomic scope" value="Bacteria"/>
</dbReference>
<reference evidence="5 6" key="1">
    <citation type="submission" date="2007-03" db="EMBL/GenBank/DDBJ databases">
        <title>Complete sequence of Desulfotomaculum reducens MI-1.</title>
        <authorList>
            <consortium name="US DOE Joint Genome Institute"/>
            <person name="Copeland A."/>
            <person name="Lucas S."/>
            <person name="Lapidus A."/>
            <person name="Barry K."/>
            <person name="Detter J.C."/>
            <person name="Glavina del Rio T."/>
            <person name="Hammon N."/>
            <person name="Israni S."/>
            <person name="Dalin E."/>
            <person name="Tice H."/>
            <person name="Pitluck S."/>
            <person name="Sims D."/>
            <person name="Brettin T."/>
            <person name="Bruce D."/>
            <person name="Han C."/>
            <person name="Tapia R."/>
            <person name="Schmutz J."/>
            <person name="Larimer F."/>
            <person name="Land M."/>
            <person name="Hauser L."/>
            <person name="Kyrpides N."/>
            <person name="Kim E."/>
            <person name="Tebo B.M."/>
            <person name="Richardson P."/>
        </authorList>
    </citation>
    <scope>NUCLEOTIDE SEQUENCE [LARGE SCALE GENOMIC DNA]</scope>
    <source>
        <strain evidence="5 6">MI-1</strain>
    </source>
</reference>
<dbReference type="Gene3D" id="2.30.30.40">
    <property type="entry name" value="SH3 Domains"/>
    <property type="match status" value="3"/>
</dbReference>
<feature type="domain" description="SH3b" evidence="4">
    <location>
        <begin position="119"/>
        <end position="183"/>
    </location>
</feature>
<dbReference type="AlphaFoldDB" id="A4J7Z6"/>
<dbReference type="EC" id="3.5.1.28" evidence="5"/>
<dbReference type="GO" id="GO:0030288">
    <property type="term" value="C:outer membrane-bounded periplasmic space"/>
    <property type="evidence" value="ECO:0007669"/>
    <property type="project" value="TreeGrafter"/>
</dbReference>
<dbReference type="Gene3D" id="2.60.40.3500">
    <property type="match status" value="1"/>
</dbReference>
<dbReference type="CDD" id="cd02696">
    <property type="entry name" value="MurNAc-LAA"/>
    <property type="match status" value="1"/>
</dbReference>
<dbReference type="PIRSF" id="PIRSF037846">
    <property type="entry name" value="Autolysin_YrvJ_prd"/>
    <property type="match status" value="1"/>
</dbReference>
<dbReference type="RefSeq" id="WP_011878996.1">
    <property type="nucleotide sequence ID" value="NC_009253.1"/>
</dbReference>
<evidence type="ECO:0000256" key="2">
    <source>
        <dbReference type="ARBA" id="ARBA00023316"/>
    </source>
</evidence>
<dbReference type="SUPFAM" id="SSF53187">
    <property type="entry name" value="Zn-dependent exopeptidases"/>
    <property type="match status" value="1"/>
</dbReference>
<dbReference type="OrthoDB" id="9813450at2"/>
<evidence type="ECO:0000259" key="4">
    <source>
        <dbReference type="PROSITE" id="PS51781"/>
    </source>
</evidence>
<dbReference type="InterPro" id="IPR017293">
    <property type="entry name" value="N-acetylmuramoyl-L-ala_amidase"/>
</dbReference>
<dbReference type="SMART" id="SM00646">
    <property type="entry name" value="Ami_3"/>
    <property type="match status" value="1"/>
</dbReference>
<dbReference type="InterPro" id="IPR003646">
    <property type="entry name" value="SH3-like_bac-type"/>
</dbReference>
<dbReference type="EMBL" id="CP000612">
    <property type="protein sequence ID" value="ABO51199.1"/>
    <property type="molecule type" value="Genomic_DNA"/>
</dbReference>
<feature type="compositionally biased region" description="Polar residues" evidence="3">
    <location>
        <begin position="296"/>
        <end position="306"/>
    </location>
</feature>
<dbReference type="Gene3D" id="3.40.630.40">
    <property type="entry name" value="Zn-dependent exopeptidases"/>
    <property type="match status" value="1"/>
</dbReference>
<keyword evidence="1 5" id="KW-0378">Hydrolase</keyword>
<proteinExistence type="predicted"/>
<protein>
    <submittedName>
        <fullName evidence="5">N-acetylmuramoyl-L-alanine amidase</fullName>
        <ecNumber evidence="5">3.5.1.28</ecNumber>
    </submittedName>
</protein>
<dbReference type="GO" id="GO:0009253">
    <property type="term" value="P:peptidoglycan catabolic process"/>
    <property type="evidence" value="ECO:0007669"/>
    <property type="project" value="InterPro"/>
</dbReference>
<dbReference type="PANTHER" id="PTHR30404:SF0">
    <property type="entry name" value="N-ACETYLMURAMOYL-L-ALANINE AMIDASE AMIC"/>
    <property type="match status" value="1"/>
</dbReference>
<dbReference type="SMART" id="SM00287">
    <property type="entry name" value="SH3b"/>
    <property type="match status" value="3"/>
</dbReference>
<dbReference type="Pfam" id="PF08239">
    <property type="entry name" value="SH3_3"/>
    <property type="match status" value="3"/>
</dbReference>
<dbReference type="KEGG" id="drm:Dred_2693"/>
<name>A4J7Z6_DESRM</name>
<dbReference type="Proteomes" id="UP000001556">
    <property type="component" value="Chromosome"/>
</dbReference>
<dbReference type="eggNOG" id="COG3103">
    <property type="taxonomic scope" value="Bacteria"/>
</dbReference>
<dbReference type="PROSITE" id="PS51781">
    <property type="entry name" value="SH3B"/>
    <property type="match status" value="3"/>
</dbReference>
<feature type="region of interest" description="Disordered" evidence="3">
    <location>
        <begin position="267"/>
        <end position="314"/>
    </location>
</feature>
<sequence>MILNLIYKRFFRYAVLAGLVFSIMFNPVGVNQPAYATQVVIVNVDKLNLRSGPDTNTAMMGQATKGTKLPVLAKNGDWYKVQIGGKTAWAAGWLVSVKDTPGKSAPAKAPEGTPAVNSGKVAVVKGDNLNIRSGPGTTYGIAGKVKKGDRLTVLTQKGDWIKVQGANVTGWVASWLVAVENKPTAPASVTSPTIAKPAPAGQVVVINSDNLNLRSGPGTSHSVAGQVSRGIRLPIISRSGQWLQVRQANGSTAWVAGWLVSVVDQPEPLEPQKPQQPSQPSQPSTEDNSWLPGLTPASSEQTGGSSDTEENKNVPKAKLVDIEVKEKEDHTYINIVSDKKINYNTFPLSSPSRYVVNLSDVYLDNTPETISANTELVGQIRTGYNQDPYYSRLVVDLKERARVKVSLSEDKKSLTLDISKISYSDGIKGKTVFLDAGHGGHDGGASGQNGLKEKDVNLDITLKVAELLRKQGANVFLSRSDDKFVDLYEITRLANEQSTDIFVSIHSNANLNRSIDGTSTYYYAPNNMPNLYEQKDDRYRLARNVQNELTAALGRRDIGVLQANFAVLRTSMMPSILIETAFISNSDEEALLSSEDFREKAAEAIVKGINAYFYGQ</sequence>
<dbReference type="InterPro" id="IPR050695">
    <property type="entry name" value="N-acetylmuramoyl_amidase_3"/>
</dbReference>
<keyword evidence="2" id="KW-0961">Cell wall biogenesis/degradation</keyword>
<dbReference type="PANTHER" id="PTHR30404">
    <property type="entry name" value="N-ACETYLMURAMOYL-L-ALANINE AMIDASE"/>
    <property type="match status" value="1"/>
</dbReference>
<dbReference type="HOGENOM" id="CLU_014322_10_1_9"/>
<dbReference type="Pfam" id="PF01520">
    <property type="entry name" value="Amidase_3"/>
    <property type="match status" value="1"/>
</dbReference>
<dbReference type="GO" id="GO:0071555">
    <property type="term" value="P:cell wall organization"/>
    <property type="evidence" value="ECO:0007669"/>
    <property type="project" value="UniProtKB-KW"/>
</dbReference>
<dbReference type="GO" id="GO:0008745">
    <property type="term" value="F:N-acetylmuramoyl-L-alanine amidase activity"/>
    <property type="evidence" value="ECO:0007669"/>
    <property type="project" value="UniProtKB-EC"/>
</dbReference>